<evidence type="ECO:0000313" key="1">
    <source>
        <dbReference type="EMBL" id="EME46159.1"/>
    </source>
</evidence>
<dbReference type="Proteomes" id="UP000016933">
    <property type="component" value="Unassembled WGS sequence"/>
</dbReference>
<evidence type="ECO:0000313" key="2">
    <source>
        <dbReference type="Proteomes" id="UP000016933"/>
    </source>
</evidence>
<gene>
    <name evidence="1" type="ORF">DOTSEDRAFT_70227</name>
</gene>
<reference evidence="2" key="1">
    <citation type="journal article" date="2012" name="PLoS Genet.">
        <title>The genomes of the fungal plant pathogens Cladosporium fulvum and Dothistroma septosporum reveal adaptation to different hosts and lifestyles but also signatures of common ancestry.</title>
        <authorList>
            <person name="de Wit P.J.G.M."/>
            <person name="van der Burgt A."/>
            <person name="Oekmen B."/>
            <person name="Stergiopoulos I."/>
            <person name="Abd-Elsalam K.A."/>
            <person name="Aerts A.L."/>
            <person name="Bahkali A.H."/>
            <person name="Beenen H.G."/>
            <person name="Chettri P."/>
            <person name="Cox M.P."/>
            <person name="Datema E."/>
            <person name="de Vries R.P."/>
            <person name="Dhillon B."/>
            <person name="Ganley A.R."/>
            <person name="Griffiths S.A."/>
            <person name="Guo Y."/>
            <person name="Hamelin R.C."/>
            <person name="Henrissat B."/>
            <person name="Kabir M.S."/>
            <person name="Jashni M.K."/>
            <person name="Kema G."/>
            <person name="Klaubauf S."/>
            <person name="Lapidus A."/>
            <person name="Levasseur A."/>
            <person name="Lindquist E."/>
            <person name="Mehrabi R."/>
            <person name="Ohm R.A."/>
            <person name="Owen T.J."/>
            <person name="Salamov A."/>
            <person name="Schwelm A."/>
            <person name="Schijlen E."/>
            <person name="Sun H."/>
            <person name="van den Burg H.A."/>
            <person name="van Ham R.C.H.J."/>
            <person name="Zhang S."/>
            <person name="Goodwin S.B."/>
            <person name="Grigoriev I.V."/>
            <person name="Collemare J."/>
            <person name="Bradshaw R.E."/>
        </authorList>
    </citation>
    <scope>NUCLEOTIDE SEQUENCE [LARGE SCALE GENOMIC DNA]</scope>
    <source>
        <strain evidence="2">NZE10 / CBS 128990</strain>
    </source>
</reference>
<accession>N1PUS3</accession>
<organism evidence="1 2">
    <name type="scientific">Dothistroma septosporum (strain NZE10 / CBS 128990)</name>
    <name type="common">Red band needle blight fungus</name>
    <name type="synonym">Mycosphaerella pini</name>
    <dbReference type="NCBI Taxonomy" id="675120"/>
    <lineage>
        <taxon>Eukaryota</taxon>
        <taxon>Fungi</taxon>
        <taxon>Dikarya</taxon>
        <taxon>Ascomycota</taxon>
        <taxon>Pezizomycotina</taxon>
        <taxon>Dothideomycetes</taxon>
        <taxon>Dothideomycetidae</taxon>
        <taxon>Mycosphaerellales</taxon>
        <taxon>Mycosphaerellaceae</taxon>
        <taxon>Dothistroma</taxon>
    </lineage>
</organism>
<sequence length="82" mass="8895">MFRTGKLFEKKGSSGIDFMSPPSSLDTCGITLVVSQAVDSSIELIRSNWLSRLLHRGKLVIIGGEKSEASKLSQGTQLKLKS</sequence>
<name>N1PUS3_DOTSN</name>
<keyword evidence="2" id="KW-1185">Reference proteome</keyword>
<dbReference type="AlphaFoldDB" id="N1PUS3"/>
<proteinExistence type="predicted"/>
<dbReference type="HOGENOM" id="CLU_2558257_0_0_1"/>
<protein>
    <submittedName>
        <fullName evidence="1">Uncharacterized protein</fullName>
    </submittedName>
</protein>
<dbReference type="EMBL" id="KB446537">
    <property type="protein sequence ID" value="EME46159.1"/>
    <property type="molecule type" value="Genomic_DNA"/>
</dbReference>
<reference evidence="1 2" key="2">
    <citation type="journal article" date="2012" name="PLoS Pathog.">
        <title>Diverse lifestyles and strategies of plant pathogenesis encoded in the genomes of eighteen Dothideomycetes fungi.</title>
        <authorList>
            <person name="Ohm R.A."/>
            <person name="Feau N."/>
            <person name="Henrissat B."/>
            <person name="Schoch C.L."/>
            <person name="Horwitz B.A."/>
            <person name="Barry K.W."/>
            <person name="Condon B.J."/>
            <person name="Copeland A.C."/>
            <person name="Dhillon B."/>
            <person name="Glaser F."/>
            <person name="Hesse C.N."/>
            <person name="Kosti I."/>
            <person name="LaButti K."/>
            <person name="Lindquist E.A."/>
            <person name="Lucas S."/>
            <person name="Salamov A.A."/>
            <person name="Bradshaw R.E."/>
            <person name="Ciuffetti L."/>
            <person name="Hamelin R.C."/>
            <person name="Kema G.H.J."/>
            <person name="Lawrence C."/>
            <person name="Scott J.A."/>
            <person name="Spatafora J.W."/>
            <person name="Turgeon B.G."/>
            <person name="de Wit P.J.G.M."/>
            <person name="Zhong S."/>
            <person name="Goodwin S.B."/>
            <person name="Grigoriev I.V."/>
        </authorList>
    </citation>
    <scope>NUCLEOTIDE SEQUENCE [LARGE SCALE GENOMIC DNA]</scope>
    <source>
        <strain evidence="2">NZE10 / CBS 128990</strain>
    </source>
</reference>